<dbReference type="EMBL" id="QOHR01000032">
    <property type="protein sequence ID" value="REC54356.1"/>
    <property type="molecule type" value="Genomic_DNA"/>
</dbReference>
<dbReference type="AlphaFoldDB" id="A0A3D9BLM7"/>
<gene>
    <name evidence="1" type="ORF">DRV84_13945</name>
</gene>
<dbReference type="Proteomes" id="UP000257131">
    <property type="component" value="Unassembled WGS sequence"/>
</dbReference>
<reference evidence="1 2" key="1">
    <citation type="journal article" date="2017" name="Int. J. Syst. Evol. Microbiol.">
        <title>Rhodosalinus sediminis gen. nov., sp. nov., isolated from marine saltern.</title>
        <authorList>
            <person name="Guo L.Y."/>
            <person name="Ling S.K."/>
            <person name="Li C.M."/>
            <person name="Chen G.J."/>
            <person name="Du Z.J."/>
        </authorList>
    </citation>
    <scope>NUCLEOTIDE SEQUENCE [LARGE SCALE GENOMIC DNA]</scope>
    <source>
        <strain evidence="1 2">WDN1C137</strain>
    </source>
</reference>
<dbReference type="OrthoDB" id="1495368at2"/>
<evidence type="ECO:0000313" key="1">
    <source>
        <dbReference type="EMBL" id="REC54356.1"/>
    </source>
</evidence>
<keyword evidence="2" id="KW-1185">Reference proteome</keyword>
<organism evidence="1 2">
    <name type="scientific">Rhodosalinus sediminis</name>
    <dbReference type="NCBI Taxonomy" id="1940533"/>
    <lineage>
        <taxon>Bacteria</taxon>
        <taxon>Pseudomonadati</taxon>
        <taxon>Pseudomonadota</taxon>
        <taxon>Alphaproteobacteria</taxon>
        <taxon>Rhodobacterales</taxon>
        <taxon>Paracoccaceae</taxon>
        <taxon>Rhodosalinus</taxon>
    </lineage>
</organism>
<comment type="caution">
    <text evidence="1">The sequence shown here is derived from an EMBL/GenBank/DDBJ whole genome shotgun (WGS) entry which is preliminary data.</text>
</comment>
<protein>
    <submittedName>
        <fullName evidence="1">DUF3768 domain-containing protein</fullName>
    </submittedName>
</protein>
<sequence length="108" mass="12448">MTAHERDRIRQLNDHARRSFRNCRVVITPGVAELDDLPAVLRAVQRFDDFTADNDPYGEHDFGALRVGHAEVFWTFSYYDIDQEMLSPDPSDDAVTVRVLTIMLACEY</sequence>
<proteinExistence type="predicted"/>
<dbReference type="RefSeq" id="WP_115981786.1">
    <property type="nucleotide sequence ID" value="NZ_QOHR01000032.1"/>
</dbReference>
<evidence type="ECO:0000313" key="2">
    <source>
        <dbReference type="Proteomes" id="UP000257131"/>
    </source>
</evidence>
<dbReference type="Pfam" id="PF12599">
    <property type="entry name" value="DUF3768"/>
    <property type="match status" value="1"/>
</dbReference>
<dbReference type="InterPro" id="IPR022243">
    <property type="entry name" value="DUF3768"/>
</dbReference>
<name>A0A3D9BLM7_9RHOB</name>
<accession>A0A3D9BLM7</accession>